<reference evidence="4 5" key="1">
    <citation type="submission" date="2019-02" db="EMBL/GenBank/DDBJ databases">
        <authorList>
            <person name="Goldberg S.R."/>
            <person name="Haltli B.A."/>
            <person name="Correa H."/>
            <person name="Russell K.G."/>
        </authorList>
    </citation>
    <scope>NUCLEOTIDE SEQUENCE [LARGE SCALE GENOMIC DNA]</scope>
    <source>
        <strain evidence="4 5">JCM 16186</strain>
    </source>
</reference>
<proteinExistence type="predicted"/>
<keyword evidence="5" id="KW-1185">Reference proteome</keyword>
<comment type="caution">
    <text evidence="4">The sequence shown here is derived from an EMBL/GenBank/DDBJ whole genome shotgun (WGS) entry which is preliminary data.</text>
</comment>
<dbReference type="Proteomes" id="UP000798808">
    <property type="component" value="Unassembled WGS sequence"/>
</dbReference>
<dbReference type="PROSITE" id="PS51676">
    <property type="entry name" value="FF"/>
    <property type="match status" value="1"/>
</dbReference>
<evidence type="ECO:0000313" key="5">
    <source>
        <dbReference type="Proteomes" id="UP000798808"/>
    </source>
</evidence>
<keyword evidence="1" id="KW-0175">Coiled coil</keyword>
<feature type="compositionally biased region" description="Basic and acidic residues" evidence="2">
    <location>
        <begin position="1"/>
        <end position="11"/>
    </location>
</feature>
<accession>A0ABW9RL02</accession>
<feature type="domain" description="FF" evidence="3">
    <location>
        <begin position="429"/>
        <end position="487"/>
    </location>
</feature>
<dbReference type="InterPro" id="IPR007139">
    <property type="entry name" value="DUF349"/>
</dbReference>
<feature type="compositionally biased region" description="Basic and acidic residues" evidence="2">
    <location>
        <begin position="57"/>
        <end position="86"/>
    </location>
</feature>
<sequence>MDKEKDIKELENINTDNPEVDENADEVKDQVNPEQDQEVADTVSQQEESTTEENQELVEKKEEVVDESSEKTDAVAEEQHDHNHDEDEHEDDDDDEHVDYSNYSKEELVELIKALAKDDNVQKAERIVREIKPLFDEIRETERKEALDKFIAEGGEEVDFEFKYDELTNRFDANYKLIRDRKSAYVKEKEQQKESNLKKKQEILEKLREFVDSEETNISFNAFKDLQNEWKNIGPIPGAQAKTLWANYNALVDRFYDNRSIYFELKELDRRKNLESKLELCERAEKLAGHENLKEAIKELNELHNEFKHIGPVPKEEQEALWQRFKTASDEVYARRKEFVEQLKSELEDNLKVKEQLAEEVQPFTEFDSDRIKEWNSKTKEILEIQKKWEAVGGLPRAKAKAVNKKFWGTFKTFFNNKSAFFKKLDAQREGNLEKKKELVQRALEIKDSTDWQKTAEEFKKLQRQWKEIGPVPEKQRESVYKEFKEAADHFFNNKRSKNSEVEKEFEENLRKKEEVCNRIEQLAKDNPDDLEKLRDLQDEYLDIGFVPRNSISKIKSRYSEVVDKFINNIEGISNEDRQAIRIENQVNKILSGPNADQKIYRKEQAIKKQISKVEHDISLWKNNLEFFADS</sequence>
<feature type="non-terminal residue" evidence="4">
    <location>
        <position position="631"/>
    </location>
</feature>
<evidence type="ECO:0000259" key="3">
    <source>
        <dbReference type="PROSITE" id="PS51676"/>
    </source>
</evidence>
<feature type="coiled-coil region" evidence="1">
    <location>
        <begin position="503"/>
        <end position="540"/>
    </location>
</feature>
<organism evidence="4 5">
    <name type="scientific">Fulvivirga kasyanovii</name>
    <dbReference type="NCBI Taxonomy" id="396812"/>
    <lineage>
        <taxon>Bacteria</taxon>
        <taxon>Pseudomonadati</taxon>
        <taxon>Bacteroidota</taxon>
        <taxon>Cytophagia</taxon>
        <taxon>Cytophagales</taxon>
        <taxon>Fulvivirgaceae</taxon>
        <taxon>Fulvivirga</taxon>
    </lineage>
</organism>
<dbReference type="RefSeq" id="WP_155168737.1">
    <property type="nucleotide sequence ID" value="NZ_SMLW01000245.1"/>
</dbReference>
<dbReference type="InterPro" id="IPR002713">
    <property type="entry name" value="FF_domain"/>
</dbReference>
<feature type="region of interest" description="Disordered" evidence="2">
    <location>
        <begin position="1"/>
        <end position="102"/>
    </location>
</feature>
<evidence type="ECO:0000256" key="1">
    <source>
        <dbReference type="SAM" id="Coils"/>
    </source>
</evidence>
<protein>
    <submittedName>
        <fullName evidence="4">DUF349 domain-containing protein</fullName>
    </submittedName>
</protein>
<feature type="compositionally biased region" description="Acidic residues" evidence="2">
    <location>
        <begin position="87"/>
        <end position="97"/>
    </location>
</feature>
<gene>
    <name evidence="4" type="ORF">E1163_01385</name>
</gene>
<evidence type="ECO:0000313" key="4">
    <source>
        <dbReference type="EMBL" id="MTI23595.1"/>
    </source>
</evidence>
<name>A0ABW9RL02_9BACT</name>
<dbReference type="EMBL" id="SMLW01000245">
    <property type="protein sequence ID" value="MTI23595.1"/>
    <property type="molecule type" value="Genomic_DNA"/>
</dbReference>
<dbReference type="Pfam" id="PF03993">
    <property type="entry name" value="DUF349"/>
    <property type="match status" value="5"/>
</dbReference>
<evidence type="ECO:0000256" key="2">
    <source>
        <dbReference type="SAM" id="MobiDB-lite"/>
    </source>
</evidence>
<feature type="coiled-coil region" evidence="1">
    <location>
        <begin position="186"/>
        <end position="217"/>
    </location>
</feature>